<evidence type="ECO:0000256" key="3">
    <source>
        <dbReference type="SAM" id="MobiDB-lite"/>
    </source>
</evidence>
<dbReference type="PANTHER" id="PTHR48112">
    <property type="entry name" value="HIGH MOBILITY GROUP PROTEIN DSP1"/>
    <property type="match status" value="1"/>
</dbReference>
<feature type="region of interest" description="Disordered" evidence="3">
    <location>
        <begin position="197"/>
        <end position="237"/>
    </location>
</feature>
<dbReference type="InterPro" id="IPR009071">
    <property type="entry name" value="HMG_box_dom"/>
</dbReference>
<dbReference type="SUPFAM" id="SSF47095">
    <property type="entry name" value="HMG-box"/>
    <property type="match status" value="1"/>
</dbReference>
<evidence type="ECO:0000313" key="6">
    <source>
        <dbReference type="Proteomes" id="UP000027456"/>
    </source>
</evidence>
<dbReference type="PROSITE" id="PS50118">
    <property type="entry name" value="HMG_BOX_2"/>
    <property type="match status" value="1"/>
</dbReference>
<dbReference type="SMART" id="SM00398">
    <property type="entry name" value="HMG"/>
    <property type="match status" value="1"/>
</dbReference>
<dbReference type="Pfam" id="PF00505">
    <property type="entry name" value="HMG_box"/>
    <property type="match status" value="1"/>
</dbReference>
<accession>A0A074S103</accession>
<evidence type="ECO:0000256" key="1">
    <source>
        <dbReference type="ARBA" id="ARBA00023125"/>
    </source>
</evidence>
<feature type="DNA-binding region" description="HMG box" evidence="2">
    <location>
        <begin position="122"/>
        <end position="190"/>
    </location>
</feature>
<sequence>MAIPLPPSDLSHMTSHMHPDGCGCDCVEEATELASQYSSTTLLWAFMIRLSNEKDSNATPPTPSSPSGSRDATARQSLSTDRGQGGRDNNSRGKDQARSTAHNITPIASRPWKGKSKDLEKPKQPPSAYLIYQNKVRPSVKLKFPNHTPMEITKEVSVMWKALPHERRQWYIDHARTLRDRWSTELGVYRWKQGATVKKSIPSSWSGSRTGEPSSKRRRGGSSPYEPTAEHENVETD</sequence>
<keyword evidence="2" id="KW-0539">Nucleus</keyword>
<dbReference type="GO" id="GO:0005634">
    <property type="term" value="C:nucleus"/>
    <property type="evidence" value="ECO:0007669"/>
    <property type="project" value="UniProtKB-UniRule"/>
</dbReference>
<keyword evidence="1 2" id="KW-0238">DNA-binding</keyword>
<dbReference type="HOGENOM" id="CLU_1171182_0_0_1"/>
<name>A0A074S103_9AGAM</name>
<evidence type="ECO:0000313" key="5">
    <source>
        <dbReference type="EMBL" id="KEP50588.1"/>
    </source>
</evidence>
<protein>
    <submittedName>
        <fullName evidence="5">HMG (High mobility group) box protein</fullName>
    </submittedName>
</protein>
<feature type="region of interest" description="Disordered" evidence="3">
    <location>
        <begin position="54"/>
        <end position="128"/>
    </location>
</feature>
<dbReference type="Gene3D" id="1.10.30.10">
    <property type="entry name" value="High mobility group box domain"/>
    <property type="match status" value="1"/>
</dbReference>
<gene>
    <name evidence="5" type="ORF">V565_077330</name>
</gene>
<dbReference type="GO" id="GO:0003677">
    <property type="term" value="F:DNA binding"/>
    <property type="evidence" value="ECO:0007669"/>
    <property type="project" value="UniProtKB-UniRule"/>
</dbReference>
<proteinExistence type="predicted"/>
<feature type="compositionally biased region" description="Basic and acidic residues" evidence="3">
    <location>
        <begin position="228"/>
        <end position="237"/>
    </location>
</feature>
<feature type="compositionally biased region" description="Polar residues" evidence="3">
    <location>
        <begin position="201"/>
        <end position="213"/>
    </location>
</feature>
<dbReference type="Proteomes" id="UP000027456">
    <property type="component" value="Unassembled WGS sequence"/>
</dbReference>
<dbReference type="InterPro" id="IPR036910">
    <property type="entry name" value="HMG_box_dom_sf"/>
</dbReference>
<evidence type="ECO:0000256" key="2">
    <source>
        <dbReference type="PROSITE-ProRule" id="PRU00267"/>
    </source>
</evidence>
<dbReference type="InterPro" id="IPR050342">
    <property type="entry name" value="HMGB"/>
</dbReference>
<feature type="domain" description="HMG box" evidence="4">
    <location>
        <begin position="122"/>
        <end position="190"/>
    </location>
</feature>
<keyword evidence="6" id="KW-1185">Reference proteome</keyword>
<reference evidence="5 6" key="1">
    <citation type="submission" date="2013-12" db="EMBL/GenBank/DDBJ databases">
        <authorList>
            <person name="Cubeta M."/>
            <person name="Pakala S."/>
            <person name="Fedorova N."/>
            <person name="Thomas E."/>
            <person name="Dean R."/>
            <person name="Jabaji S."/>
            <person name="Neate S."/>
            <person name="Toda T."/>
            <person name="Tavantzis S."/>
            <person name="Vilgalys R."/>
            <person name="Bharathan N."/>
            <person name="Pakala S."/>
            <person name="Losada L.S."/>
            <person name="Zafar N."/>
            <person name="Nierman W."/>
        </authorList>
    </citation>
    <scope>NUCLEOTIDE SEQUENCE [LARGE SCALE GENOMIC DNA]</scope>
    <source>
        <strain evidence="5 6">123E</strain>
    </source>
</reference>
<comment type="caution">
    <text evidence="5">The sequence shown here is derived from an EMBL/GenBank/DDBJ whole genome shotgun (WGS) entry which is preliminary data.</text>
</comment>
<dbReference type="AlphaFoldDB" id="A0A074S103"/>
<organism evidence="5 6">
    <name type="scientific">Rhizoctonia solani 123E</name>
    <dbReference type="NCBI Taxonomy" id="1423351"/>
    <lineage>
        <taxon>Eukaryota</taxon>
        <taxon>Fungi</taxon>
        <taxon>Dikarya</taxon>
        <taxon>Basidiomycota</taxon>
        <taxon>Agaricomycotina</taxon>
        <taxon>Agaricomycetes</taxon>
        <taxon>Cantharellales</taxon>
        <taxon>Ceratobasidiaceae</taxon>
        <taxon>Rhizoctonia</taxon>
    </lineage>
</organism>
<dbReference type="EMBL" id="AZST01000240">
    <property type="protein sequence ID" value="KEP50588.1"/>
    <property type="molecule type" value="Genomic_DNA"/>
</dbReference>
<evidence type="ECO:0000259" key="4">
    <source>
        <dbReference type="PROSITE" id="PS50118"/>
    </source>
</evidence>
<dbReference type="CDD" id="cd00084">
    <property type="entry name" value="HMG-box_SF"/>
    <property type="match status" value="1"/>
</dbReference>
<dbReference type="OrthoDB" id="1919336at2759"/>
<dbReference type="STRING" id="1423351.A0A074S103"/>